<dbReference type="OrthoDB" id="2011986at2759"/>
<dbReference type="Proteomes" id="UP000242180">
    <property type="component" value="Unassembled WGS sequence"/>
</dbReference>
<gene>
    <name evidence="1" type="ORF">BCR43DRAFT_498387</name>
</gene>
<dbReference type="GO" id="GO:0005737">
    <property type="term" value="C:cytoplasm"/>
    <property type="evidence" value="ECO:0007669"/>
    <property type="project" value="TreeGrafter"/>
</dbReference>
<evidence type="ECO:0000313" key="2">
    <source>
        <dbReference type="Proteomes" id="UP000242180"/>
    </source>
</evidence>
<evidence type="ECO:0000313" key="1">
    <source>
        <dbReference type="EMBL" id="ORY91034.1"/>
    </source>
</evidence>
<dbReference type="PANTHER" id="PTHR28086">
    <property type="entry name" value="UPF0662 PROTEIN YPL260W"/>
    <property type="match status" value="1"/>
</dbReference>
<proteinExistence type="predicted"/>
<dbReference type="FunCoup" id="A0A1X2H0T8">
    <property type="interactions" value="1"/>
</dbReference>
<dbReference type="Pfam" id="PF10303">
    <property type="entry name" value="DUF2408"/>
    <property type="match status" value="2"/>
</dbReference>
<organism evidence="1 2">
    <name type="scientific">Syncephalastrum racemosum</name>
    <name type="common">Filamentous fungus</name>
    <dbReference type="NCBI Taxonomy" id="13706"/>
    <lineage>
        <taxon>Eukaryota</taxon>
        <taxon>Fungi</taxon>
        <taxon>Fungi incertae sedis</taxon>
        <taxon>Mucoromycota</taxon>
        <taxon>Mucoromycotina</taxon>
        <taxon>Mucoromycetes</taxon>
        <taxon>Mucorales</taxon>
        <taxon>Syncephalastraceae</taxon>
        <taxon>Syncephalastrum</taxon>
    </lineage>
</organism>
<dbReference type="EMBL" id="MCGN01000011">
    <property type="protein sequence ID" value="ORY91034.1"/>
    <property type="molecule type" value="Genomic_DNA"/>
</dbReference>
<dbReference type="PANTHER" id="PTHR28086:SF1">
    <property type="entry name" value="CU(2+) SUPPRESSING AND BLEOMYCIN SENSITIVE PROTEIN 1"/>
    <property type="match status" value="1"/>
</dbReference>
<dbReference type="STRING" id="13706.A0A1X2H0T8"/>
<sequence length="446" mass="51435">MPVRVPEEELPILEKLLNIKNRLTALKRDRSTYLKMQDIMPLREETEEEIRKLNAVRGGTILDDTREPNRTDDVLDHVCQLLSLSYLCLGKTRESPAVYSQVVAIKQCFDRLEEFGIYAEEFLEPYEKKLKDIERILMYDQRNHALPEPAIQMLTYNFKKCKKIYEKLLDTIHEIAPELVPLRNKLLRIRRHLVSIACRKHFEASDILPAQQELHEVEATRVDGKFLGPDGSIPAGQAVITGLLEQVYGFSHDLVIACSSDFSPALQIIRERLVEIKTQLERLELTHKWTLRQTDLFTYQHQLQDIIAMRQDEDEANKGKFLDEKGEAPEGQTVLLFLLQKCYRMILVLLNESVPVSEALTPIYNQLTTVRQCLVAVENTGEPCSVEELYPYQMKLTSIDNLRRDGKFYDDEGHIPEGQAICMALLEECYVLLDKLRSANNSEDSS</sequence>
<dbReference type="AlphaFoldDB" id="A0A1X2H0T8"/>
<keyword evidence="2" id="KW-1185">Reference proteome</keyword>
<dbReference type="GO" id="GO:0005634">
    <property type="term" value="C:nucleus"/>
    <property type="evidence" value="ECO:0007669"/>
    <property type="project" value="TreeGrafter"/>
</dbReference>
<protein>
    <submittedName>
        <fullName evidence="1">Uncharacterized protein</fullName>
    </submittedName>
</protein>
<comment type="caution">
    <text evidence="1">The sequence shown here is derived from an EMBL/GenBank/DDBJ whole genome shotgun (WGS) entry which is preliminary data.</text>
</comment>
<dbReference type="InterPro" id="IPR018810">
    <property type="entry name" value="UPF0662"/>
</dbReference>
<dbReference type="InParanoid" id="A0A1X2H0T8"/>
<accession>A0A1X2H0T8</accession>
<name>A0A1X2H0T8_SYNRA</name>
<reference evidence="1 2" key="1">
    <citation type="submission" date="2016-07" db="EMBL/GenBank/DDBJ databases">
        <title>Pervasive Adenine N6-methylation of Active Genes in Fungi.</title>
        <authorList>
            <consortium name="DOE Joint Genome Institute"/>
            <person name="Mondo S.J."/>
            <person name="Dannebaum R.O."/>
            <person name="Kuo R.C."/>
            <person name="Labutti K."/>
            <person name="Haridas S."/>
            <person name="Kuo A."/>
            <person name="Salamov A."/>
            <person name="Ahrendt S.R."/>
            <person name="Lipzen A."/>
            <person name="Sullivan W."/>
            <person name="Andreopoulos W.B."/>
            <person name="Clum A."/>
            <person name="Lindquist E."/>
            <person name="Daum C."/>
            <person name="Ramamoorthy G.K."/>
            <person name="Gryganskyi A."/>
            <person name="Culley D."/>
            <person name="Magnuson J.K."/>
            <person name="James T.Y."/>
            <person name="O'Malley M.A."/>
            <person name="Stajich J.E."/>
            <person name="Spatafora J.W."/>
            <person name="Visel A."/>
            <person name="Grigoriev I.V."/>
        </authorList>
    </citation>
    <scope>NUCLEOTIDE SEQUENCE [LARGE SCALE GENOMIC DNA]</scope>
    <source>
        <strain evidence="1 2">NRRL 2496</strain>
    </source>
</reference>
<dbReference type="OMA" id="PYQMKLT"/>